<protein>
    <recommendedName>
        <fullName evidence="3">Carbonic anhydrase</fullName>
    </recommendedName>
</protein>
<evidence type="ECO:0000313" key="1">
    <source>
        <dbReference type="EMBL" id="TKA77037.1"/>
    </source>
</evidence>
<dbReference type="EMBL" id="NAJN01000207">
    <property type="protein sequence ID" value="TKA77037.1"/>
    <property type="molecule type" value="Genomic_DNA"/>
</dbReference>
<organism evidence="1 2">
    <name type="scientific">Cryomyces minteri</name>
    <dbReference type="NCBI Taxonomy" id="331657"/>
    <lineage>
        <taxon>Eukaryota</taxon>
        <taxon>Fungi</taxon>
        <taxon>Dikarya</taxon>
        <taxon>Ascomycota</taxon>
        <taxon>Pezizomycotina</taxon>
        <taxon>Dothideomycetes</taxon>
        <taxon>Dothideomycetes incertae sedis</taxon>
        <taxon>Cryomyces</taxon>
    </lineage>
</organism>
<dbReference type="GO" id="GO:0004089">
    <property type="term" value="F:carbonate dehydratase activity"/>
    <property type="evidence" value="ECO:0007669"/>
    <property type="project" value="InterPro"/>
</dbReference>
<gene>
    <name evidence="1" type="ORF">B0A49_02218</name>
</gene>
<dbReference type="STRING" id="331657.A0A4U0XL75"/>
<dbReference type="Proteomes" id="UP000308768">
    <property type="component" value="Unassembled WGS sequence"/>
</dbReference>
<evidence type="ECO:0000313" key="2">
    <source>
        <dbReference type="Proteomes" id="UP000308768"/>
    </source>
</evidence>
<dbReference type="AlphaFoldDB" id="A0A4U0XL75"/>
<sequence length="141" mass="15585">MSEQLTVAQFLDRNKDTISNHEPIPYLFEMTAMGAGPPHILVLTCIGPRSTPENFLNLDPSDCGAVHYEDAQIRAGLRERLPDHLEIDDMVFGAVATSIEQSVKDDLSIPKSLPYIRKELANFSAGFVFDIKTGLLSPVEI</sequence>
<dbReference type="Gene3D" id="3.40.1050.10">
    <property type="entry name" value="Carbonic anhydrase"/>
    <property type="match status" value="1"/>
</dbReference>
<accession>A0A4U0XL75</accession>
<keyword evidence="2" id="KW-1185">Reference proteome</keyword>
<dbReference type="InterPro" id="IPR036874">
    <property type="entry name" value="Carbonic_anhydrase_sf"/>
</dbReference>
<dbReference type="SUPFAM" id="SSF53056">
    <property type="entry name" value="beta-carbonic anhydrase, cab"/>
    <property type="match status" value="1"/>
</dbReference>
<dbReference type="OrthoDB" id="10248475at2759"/>
<name>A0A4U0XL75_9PEZI</name>
<reference evidence="1 2" key="1">
    <citation type="submission" date="2017-03" db="EMBL/GenBank/DDBJ databases">
        <title>Genomes of endolithic fungi from Antarctica.</title>
        <authorList>
            <person name="Coleine C."/>
            <person name="Masonjones S."/>
            <person name="Stajich J.E."/>
        </authorList>
    </citation>
    <scope>NUCLEOTIDE SEQUENCE [LARGE SCALE GENOMIC DNA]</scope>
    <source>
        <strain evidence="1 2">CCFEE 5187</strain>
    </source>
</reference>
<proteinExistence type="predicted"/>
<evidence type="ECO:0008006" key="3">
    <source>
        <dbReference type="Google" id="ProtNLM"/>
    </source>
</evidence>
<comment type="caution">
    <text evidence="1">The sequence shown here is derived from an EMBL/GenBank/DDBJ whole genome shotgun (WGS) entry which is preliminary data.</text>
</comment>
<dbReference type="GO" id="GO:0008270">
    <property type="term" value="F:zinc ion binding"/>
    <property type="evidence" value="ECO:0007669"/>
    <property type="project" value="InterPro"/>
</dbReference>